<feature type="binding site" evidence="11">
    <location>
        <position position="133"/>
    </location>
    <ligand>
        <name>[4Fe-4S] cluster</name>
        <dbReference type="ChEBI" id="CHEBI:49883"/>
        <label>1</label>
    </ligand>
</feature>
<evidence type="ECO:0000256" key="1">
    <source>
        <dbReference type="ARBA" id="ARBA00004173"/>
    </source>
</evidence>
<dbReference type="NCBIfam" id="TIGR00510">
    <property type="entry name" value="lipA"/>
    <property type="match status" value="1"/>
</dbReference>
<feature type="binding site" evidence="11">
    <location>
        <position position="144"/>
    </location>
    <ligand>
        <name>[4Fe-4S] cluster</name>
        <dbReference type="ChEBI" id="CHEBI:49883"/>
        <label>1</label>
    </ligand>
</feature>
<evidence type="ECO:0000256" key="3">
    <source>
        <dbReference type="ARBA" id="ARBA00022679"/>
    </source>
</evidence>
<dbReference type="Gene3D" id="3.20.20.70">
    <property type="entry name" value="Aldolase class I"/>
    <property type="match status" value="1"/>
</dbReference>
<feature type="binding site" evidence="11">
    <location>
        <position position="138"/>
    </location>
    <ligand>
        <name>[4Fe-4S] cluster</name>
        <dbReference type="ChEBI" id="CHEBI:49883"/>
        <label>1</label>
    </ligand>
</feature>
<name>A0A1E3BDI9_ASPCR</name>
<dbReference type="SMART" id="SM00729">
    <property type="entry name" value="Elp3"/>
    <property type="match status" value="1"/>
</dbReference>
<evidence type="ECO:0000256" key="5">
    <source>
        <dbReference type="ARBA" id="ARBA00022723"/>
    </source>
</evidence>
<dbReference type="OrthoDB" id="3231at2759"/>
<comment type="caution">
    <text evidence="14">The sequence shown here is derived from an EMBL/GenBank/DDBJ whole genome shotgun (WGS) entry which is preliminary data.</text>
</comment>
<dbReference type="SUPFAM" id="SSF102114">
    <property type="entry name" value="Radical SAM enzymes"/>
    <property type="match status" value="1"/>
</dbReference>
<dbReference type="SFLD" id="SFLDF00271">
    <property type="entry name" value="lipoyl_synthase"/>
    <property type="match status" value="1"/>
</dbReference>
<gene>
    <name evidence="14" type="ORF">SI65_06327</name>
</gene>
<evidence type="ECO:0000256" key="9">
    <source>
        <dbReference type="ARBA" id="ARBA00023128"/>
    </source>
</evidence>
<dbReference type="SFLD" id="SFLDG01058">
    <property type="entry name" value="lipoyl_synthase_like"/>
    <property type="match status" value="1"/>
</dbReference>
<dbReference type="NCBIfam" id="NF009544">
    <property type="entry name" value="PRK12928.1"/>
    <property type="match status" value="1"/>
</dbReference>
<comment type="cofactor">
    <cofactor evidence="11">
        <name>[4Fe-4S] cluster</name>
        <dbReference type="ChEBI" id="CHEBI:49883"/>
    </cofactor>
    <text evidence="11">Binds 2 [4Fe-4S] clusters per subunit. One cluster is coordinated with 3 cysteines and an exchangeable S-adenosyl-L-methionine.</text>
</comment>
<keyword evidence="8 11" id="KW-0411">Iron-sulfur</keyword>
<comment type="pathway">
    <text evidence="11">Protein modification; protein lipoylation via endogenous pathway; protein N(6)-(lipoyl)lysine from octanoyl-[acyl-carrier-protein]: step 2/2.</text>
</comment>
<keyword evidence="15" id="KW-1185">Reference proteome</keyword>
<evidence type="ECO:0000256" key="8">
    <source>
        <dbReference type="ARBA" id="ARBA00023014"/>
    </source>
</evidence>
<evidence type="ECO:0000256" key="2">
    <source>
        <dbReference type="ARBA" id="ARBA00022485"/>
    </source>
</evidence>
<keyword evidence="3 11" id="KW-0808">Transferase</keyword>
<dbReference type="EC" id="2.8.1.8" evidence="11"/>
<dbReference type="PANTHER" id="PTHR10949">
    <property type="entry name" value="LIPOYL SYNTHASE"/>
    <property type="match status" value="1"/>
</dbReference>
<comment type="subcellular location">
    <subcellularLocation>
        <location evidence="1 11">Mitochondrion</location>
    </subcellularLocation>
</comment>
<keyword evidence="7 11" id="KW-0408">Iron</keyword>
<dbReference type="InterPro" id="IPR003698">
    <property type="entry name" value="Lipoyl_synth"/>
</dbReference>
<dbReference type="Pfam" id="PF16881">
    <property type="entry name" value="LIAS_N"/>
    <property type="match status" value="1"/>
</dbReference>
<proteinExistence type="inferred from homology"/>
<dbReference type="STRING" id="573508.A0A1E3BDI9"/>
<dbReference type="InterPro" id="IPR058240">
    <property type="entry name" value="rSAM_sf"/>
</dbReference>
<dbReference type="NCBIfam" id="NF004019">
    <property type="entry name" value="PRK05481.1"/>
    <property type="match status" value="1"/>
</dbReference>
<accession>A0A1E3BDI9</accession>
<dbReference type="GO" id="GO:0016992">
    <property type="term" value="F:lipoate synthase activity"/>
    <property type="evidence" value="ECO:0007669"/>
    <property type="project" value="UniProtKB-UniRule"/>
</dbReference>
<dbReference type="UniPathway" id="UPA00538">
    <property type="reaction ID" value="UER00593"/>
</dbReference>
<evidence type="ECO:0000256" key="11">
    <source>
        <dbReference type="HAMAP-Rule" id="MF_03123"/>
    </source>
</evidence>
<reference evidence="14 15" key="1">
    <citation type="journal article" date="2016" name="BMC Genomics">
        <title>Comparative genomic and transcriptomic analyses of the Fuzhuan brick tea-fermentation fungus Aspergillus cristatus.</title>
        <authorList>
            <person name="Ge Y."/>
            <person name="Wang Y."/>
            <person name="Liu Y."/>
            <person name="Tan Y."/>
            <person name="Ren X."/>
            <person name="Zhang X."/>
            <person name="Hyde K.D."/>
            <person name="Liu Y."/>
            <person name="Liu Z."/>
        </authorList>
    </citation>
    <scope>NUCLEOTIDE SEQUENCE [LARGE SCALE GENOMIC DNA]</scope>
    <source>
        <strain evidence="14 15">GZAAS20.1005</strain>
    </source>
</reference>
<dbReference type="PANTHER" id="PTHR10949:SF0">
    <property type="entry name" value="LIPOYL SYNTHASE, MITOCHONDRIAL"/>
    <property type="match status" value="1"/>
</dbReference>
<evidence type="ECO:0000313" key="14">
    <source>
        <dbReference type="EMBL" id="ODM18456.1"/>
    </source>
</evidence>
<evidence type="ECO:0000313" key="15">
    <source>
        <dbReference type="Proteomes" id="UP000094569"/>
    </source>
</evidence>
<keyword evidence="6" id="KW-0809">Transit peptide</keyword>
<comment type="function">
    <text evidence="11">Catalyzes the radical-mediated insertion of two sulfur atoms into the C-6 and C-8 positions of the octanoyl moiety bound to the lipoyl domains of lipoate-dependent enzymes, thereby converting the octanoylated domains into lipoylated derivatives.</text>
</comment>
<dbReference type="FunFam" id="3.20.20.70:FF:000036">
    <property type="entry name" value="Lipoyl synthase, mitochondrial"/>
    <property type="match status" value="1"/>
</dbReference>
<comment type="similarity">
    <text evidence="11">Belongs to the radical SAM superfamily. Lipoyl synthase family.</text>
</comment>
<dbReference type="InterPro" id="IPR007197">
    <property type="entry name" value="rSAM"/>
</dbReference>
<keyword evidence="5 11" id="KW-0479">Metal-binding</keyword>
<keyword evidence="4 11" id="KW-0949">S-adenosyl-L-methionine</keyword>
<dbReference type="HAMAP" id="MF_00206">
    <property type="entry name" value="Lipoyl_synth"/>
    <property type="match status" value="1"/>
</dbReference>
<protein>
    <recommendedName>
        <fullName evidence="11">Lipoyl synthase, mitochondrial</fullName>
        <ecNumber evidence="11">2.8.1.8</ecNumber>
    </recommendedName>
    <alternativeName>
        <fullName evidence="11">Lipoate synthase</fullName>
        <shortName evidence="11">LS</shortName>
        <shortName evidence="11">Lip-syn</shortName>
    </alternativeName>
    <alternativeName>
        <fullName evidence="11">Lipoic acid synthase</fullName>
    </alternativeName>
</protein>
<dbReference type="GO" id="GO:0046872">
    <property type="term" value="F:metal ion binding"/>
    <property type="evidence" value="ECO:0007669"/>
    <property type="project" value="UniProtKB-KW"/>
</dbReference>
<sequence length="416" mass="45493">MAAVSSSRLRLLNAASRVVPQVGAAVPIGARSYATTDPSPSATSSPTTLRRKTTFKDKLNAGPSFADFVSGGNDSTPLDPSEAYELKTALVGPAGKKKEMTRLPSWLKTPIPDSKNYQRLKKDLRGLNLHTVCEEARCPNISDCWGGNDKSAATATIMLMGDTCTRGCRFCSVKTSRAPPPLDPHEPENTAEAISRWGLGYVVLTSVDRDDLVDGGARHFAETVIKIKQKAPNMLVECLTGDYAGDTEMVSLVARSGLDVYAHNVETVEALTPQVRDRRAKFQQSIRVLDAAKKARPDLITKTSLMLGLGETEEQLWDTLRQLRAVNVDVVTFGQYMRPTKRHMAVHEYVTPDQFELWRQRALDMGFLYCASGPLVRSSYKAGEAFIENVLKKRRAGAGSAEAVSDKTIAVDEATR</sequence>
<feature type="binding site" evidence="11">
    <location>
        <position position="168"/>
    </location>
    <ligand>
        <name>[4Fe-4S] cluster</name>
        <dbReference type="ChEBI" id="CHEBI:49883"/>
        <label>2</label>
        <note>4Fe-4S-S-AdoMet</note>
    </ligand>
</feature>
<feature type="binding site" evidence="11">
    <location>
        <position position="379"/>
    </location>
    <ligand>
        <name>[4Fe-4S] cluster</name>
        <dbReference type="ChEBI" id="CHEBI:49883"/>
        <label>1</label>
    </ligand>
</feature>
<evidence type="ECO:0000256" key="12">
    <source>
        <dbReference type="SAM" id="MobiDB-lite"/>
    </source>
</evidence>
<dbReference type="GO" id="GO:0051539">
    <property type="term" value="F:4 iron, 4 sulfur cluster binding"/>
    <property type="evidence" value="ECO:0007669"/>
    <property type="project" value="UniProtKB-UniRule"/>
</dbReference>
<feature type="binding site" evidence="11">
    <location>
        <position position="164"/>
    </location>
    <ligand>
        <name>[4Fe-4S] cluster</name>
        <dbReference type="ChEBI" id="CHEBI:49883"/>
        <label>2</label>
        <note>4Fe-4S-S-AdoMet</note>
    </ligand>
</feature>
<dbReference type="SFLD" id="SFLDS00029">
    <property type="entry name" value="Radical_SAM"/>
    <property type="match status" value="1"/>
</dbReference>
<dbReference type="GO" id="GO:0009249">
    <property type="term" value="P:protein lipoylation"/>
    <property type="evidence" value="ECO:0007669"/>
    <property type="project" value="UniProtKB-UniRule"/>
</dbReference>
<evidence type="ECO:0000256" key="10">
    <source>
        <dbReference type="ARBA" id="ARBA00047326"/>
    </source>
</evidence>
<evidence type="ECO:0000256" key="6">
    <source>
        <dbReference type="ARBA" id="ARBA00022946"/>
    </source>
</evidence>
<dbReference type="Pfam" id="PF04055">
    <property type="entry name" value="Radical_SAM"/>
    <property type="match status" value="1"/>
</dbReference>
<feature type="binding site" evidence="11">
    <location>
        <position position="171"/>
    </location>
    <ligand>
        <name>[4Fe-4S] cluster</name>
        <dbReference type="ChEBI" id="CHEBI:49883"/>
        <label>2</label>
        <note>4Fe-4S-S-AdoMet</note>
    </ligand>
</feature>
<comment type="catalytic activity">
    <reaction evidence="10 11">
        <text>[[Fe-S] cluster scaffold protein carrying a second [4Fe-4S](2+) cluster] + N(6)-octanoyl-L-lysyl-[protein] + 2 oxidized [2Fe-2S]-[ferredoxin] + 2 S-adenosyl-L-methionine + 4 H(+) = [[Fe-S] cluster scaffold protein] + N(6)-[(R)-dihydrolipoyl]-L-lysyl-[protein] + 4 Fe(3+) + 2 hydrogen sulfide + 2 5'-deoxyadenosine + 2 L-methionine + 2 reduced [2Fe-2S]-[ferredoxin]</text>
        <dbReference type="Rhea" id="RHEA:16585"/>
        <dbReference type="Rhea" id="RHEA-COMP:9928"/>
        <dbReference type="Rhea" id="RHEA-COMP:10000"/>
        <dbReference type="Rhea" id="RHEA-COMP:10001"/>
        <dbReference type="Rhea" id="RHEA-COMP:10475"/>
        <dbReference type="Rhea" id="RHEA-COMP:14568"/>
        <dbReference type="Rhea" id="RHEA-COMP:14569"/>
        <dbReference type="ChEBI" id="CHEBI:15378"/>
        <dbReference type="ChEBI" id="CHEBI:17319"/>
        <dbReference type="ChEBI" id="CHEBI:29034"/>
        <dbReference type="ChEBI" id="CHEBI:29919"/>
        <dbReference type="ChEBI" id="CHEBI:33722"/>
        <dbReference type="ChEBI" id="CHEBI:33737"/>
        <dbReference type="ChEBI" id="CHEBI:33738"/>
        <dbReference type="ChEBI" id="CHEBI:57844"/>
        <dbReference type="ChEBI" id="CHEBI:59789"/>
        <dbReference type="ChEBI" id="CHEBI:78809"/>
        <dbReference type="ChEBI" id="CHEBI:83100"/>
        <dbReference type="EC" id="2.8.1.8"/>
    </reaction>
</comment>
<feature type="compositionally biased region" description="Low complexity" evidence="12">
    <location>
        <begin position="32"/>
        <end position="48"/>
    </location>
</feature>
<dbReference type="EMBL" id="JXNT01000006">
    <property type="protein sequence ID" value="ODM18456.1"/>
    <property type="molecule type" value="Genomic_DNA"/>
</dbReference>
<dbReference type="PROSITE" id="PS51918">
    <property type="entry name" value="RADICAL_SAM"/>
    <property type="match status" value="1"/>
</dbReference>
<dbReference type="InterPro" id="IPR013785">
    <property type="entry name" value="Aldolase_TIM"/>
</dbReference>
<evidence type="ECO:0000256" key="4">
    <source>
        <dbReference type="ARBA" id="ARBA00022691"/>
    </source>
</evidence>
<dbReference type="Proteomes" id="UP000094569">
    <property type="component" value="Unassembled WGS sequence"/>
</dbReference>
<dbReference type="VEuPathDB" id="FungiDB:SI65_06327"/>
<dbReference type="InterPro" id="IPR006638">
    <property type="entry name" value="Elp3/MiaA/NifB-like_rSAM"/>
</dbReference>
<dbReference type="AlphaFoldDB" id="A0A1E3BDI9"/>
<dbReference type="CDD" id="cd01335">
    <property type="entry name" value="Radical_SAM"/>
    <property type="match status" value="1"/>
</dbReference>
<evidence type="ECO:0000256" key="7">
    <source>
        <dbReference type="ARBA" id="ARBA00023004"/>
    </source>
</evidence>
<organism evidence="14 15">
    <name type="scientific">Aspergillus cristatus</name>
    <name type="common">Chinese Fuzhuan brick tea-fermentation fungus</name>
    <name type="synonym">Eurotium cristatum</name>
    <dbReference type="NCBI Taxonomy" id="573508"/>
    <lineage>
        <taxon>Eukaryota</taxon>
        <taxon>Fungi</taxon>
        <taxon>Dikarya</taxon>
        <taxon>Ascomycota</taxon>
        <taxon>Pezizomycotina</taxon>
        <taxon>Eurotiomycetes</taxon>
        <taxon>Eurotiomycetidae</taxon>
        <taxon>Eurotiales</taxon>
        <taxon>Aspergillaceae</taxon>
        <taxon>Aspergillus</taxon>
        <taxon>Aspergillus subgen. Aspergillus</taxon>
    </lineage>
</organism>
<feature type="region of interest" description="Disordered" evidence="12">
    <location>
        <begin position="31"/>
        <end position="51"/>
    </location>
</feature>
<dbReference type="InterPro" id="IPR031691">
    <property type="entry name" value="LIAS_N"/>
</dbReference>
<keyword evidence="2 11" id="KW-0004">4Fe-4S</keyword>
<feature type="domain" description="Radical SAM core" evidence="13">
    <location>
        <begin position="147"/>
        <end position="368"/>
    </location>
</feature>
<dbReference type="GO" id="GO:0005739">
    <property type="term" value="C:mitochondrion"/>
    <property type="evidence" value="ECO:0007669"/>
    <property type="project" value="UniProtKB-SubCell"/>
</dbReference>
<keyword evidence="9 11" id="KW-0496">Mitochondrion</keyword>
<evidence type="ECO:0000259" key="13">
    <source>
        <dbReference type="PROSITE" id="PS51918"/>
    </source>
</evidence>